<protein>
    <submittedName>
        <fullName evidence="1">Uncharacterized protein</fullName>
    </submittedName>
</protein>
<dbReference type="EMBL" id="CAADEY010000120">
    <property type="protein sequence ID" value="VFJ64715.1"/>
    <property type="molecule type" value="Genomic_DNA"/>
</dbReference>
<dbReference type="AlphaFoldDB" id="A0A450T5R2"/>
<name>A0A450T5R2_9GAMM</name>
<evidence type="ECO:0000313" key="2">
    <source>
        <dbReference type="EMBL" id="VFJ64715.1"/>
    </source>
</evidence>
<proteinExistence type="predicted"/>
<organism evidence="1">
    <name type="scientific">Candidatus Kentrum sp. DK</name>
    <dbReference type="NCBI Taxonomy" id="2126562"/>
    <lineage>
        <taxon>Bacteria</taxon>
        <taxon>Pseudomonadati</taxon>
        <taxon>Pseudomonadota</taxon>
        <taxon>Gammaproteobacteria</taxon>
        <taxon>Candidatus Kentrum</taxon>
    </lineage>
</organism>
<sequence length="66" mass="7655">MSFHLFRRQYRKARHYTLGYGFLKTTILLRGISTYQFGYPTAMATAPALQLRAVGLRRAVQFLLDT</sequence>
<dbReference type="EMBL" id="CAADEX010000107">
    <property type="protein sequence ID" value="VFJ62148.1"/>
    <property type="molecule type" value="Genomic_DNA"/>
</dbReference>
<gene>
    <name evidence="1" type="ORF">BECKDK2373B_GA0170837_110716</name>
    <name evidence="2" type="ORF">BECKDK2373C_GA0170839_112015</name>
</gene>
<accession>A0A450T5R2</accession>
<reference evidence="1" key="1">
    <citation type="submission" date="2019-02" db="EMBL/GenBank/DDBJ databases">
        <authorList>
            <person name="Gruber-Vodicka R. H."/>
            <person name="Seah K. B. B."/>
        </authorList>
    </citation>
    <scope>NUCLEOTIDE SEQUENCE</scope>
    <source>
        <strain evidence="2">BECK_DK161</strain>
        <strain evidence="1">BECK_DK47</strain>
    </source>
</reference>
<evidence type="ECO:0000313" key="1">
    <source>
        <dbReference type="EMBL" id="VFJ62148.1"/>
    </source>
</evidence>